<reference evidence="3" key="2">
    <citation type="submission" date="2013-12" db="EMBL/GenBank/DDBJ databases">
        <title>Evolution of pathogenesis and genome organization in the Tremellales.</title>
        <authorList>
            <person name="Cuomo C."/>
            <person name="Litvintseva A."/>
            <person name="Heitman J."/>
            <person name="Chen Y."/>
            <person name="Sun S."/>
            <person name="Springer D."/>
            <person name="Dromer F."/>
            <person name="Young S."/>
            <person name="Zeng Q."/>
            <person name="Chapman S."/>
            <person name="Gujja S."/>
            <person name="Saif S."/>
            <person name="Birren B."/>
        </authorList>
    </citation>
    <scope>NUCLEOTIDE SEQUENCE [LARGE SCALE GENOMIC DNA]</scope>
    <source>
        <strain evidence="3">BCC8398</strain>
    </source>
</reference>
<protein>
    <submittedName>
        <fullName evidence="2">Uncharacterized protein</fullName>
    </submittedName>
</protein>
<dbReference type="Proteomes" id="UP000092666">
    <property type="component" value="Unassembled WGS sequence"/>
</dbReference>
<proteinExistence type="predicted"/>
<dbReference type="AlphaFoldDB" id="A0A1B9GMU5"/>
<name>A0A1B9GMU5_9TREE</name>
<feature type="compositionally biased region" description="Polar residues" evidence="1">
    <location>
        <begin position="506"/>
        <end position="520"/>
    </location>
</feature>
<feature type="region of interest" description="Disordered" evidence="1">
    <location>
        <begin position="26"/>
        <end position="174"/>
    </location>
</feature>
<feature type="region of interest" description="Disordered" evidence="1">
    <location>
        <begin position="503"/>
        <end position="549"/>
    </location>
</feature>
<evidence type="ECO:0000313" key="3">
    <source>
        <dbReference type="Proteomes" id="UP000092666"/>
    </source>
</evidence>
<sequence length="880" mass="96879">METGTATDTLVKLQDEEESIEDEIRYEGEHALSQQPPPLLPSRSTPPVQLPEPIASGSPPAPSSYDLRRRPRKRERYSPGQSPPPRPQLAALNAHNEEQNADGSSPLTSLPPSPAPSSIPSRASQDASANANNLRKRIGSSKKRKRSLSDCEFYDDYDSDGAEADEEVKPKMTKLSRPKKTYSSWSCAKVPSNIMDILRFDHPPEIIDAPRPVLPDLPADMVYQQQSHRSRREARPHATPAKVSPQARAKPKIKIKVVAEHAPRSSALEKSIQKAGGDGETGIEIVPLPDELSLYVDGILSSKFCAVLRILAGLPKPSPKRAKQVLPKPTVDPPVWAESRQELCEALPYYRSFQSGLYMHARVAFGYLLEAYPAPRDIWAHNGKVVISHGGGQCIRTIDARGSPGVSLQADQSRSDARVDTLLNAYEKRTPIVLIAGAGYDDLPWQLDCAYVVLGWYYISMTWVEAEPAMPDMRPPSGRNYFHRYKIRFDWVQSQGEPWWWHQGSDRQITSKTSSPSTSEGGVGSHPSEPVTPPRERCPGSSPADPWSPERDIVALLNPAGLLTPPLSSPSGSEVAAKCDQKGSALSQENIAASGESFTVPDEGLHVCRLPRTVVSNAPQPCNQTSLCPTCNRPIPQVYQEGSICLQSDCPAFFMLPTSGGLMPIPPGFSLSYVEDFLRPVVTPSDVRIPYGVVPPQPVRTIPETGETHQGSGAGSRTLWRGWVCGNCGRANSRYRWEVWECRNCGNRFAHLDPDHIIPARSLVASTRAFLGDAKIDSASGISVIVRRMDDIKATVCVYDLAQAGQVYHVLNSRLENMDELFEEYQREAARGGWFQRRPIKANTAQHFAVNSGASYKYIVDTMSFSFDDSPPCVMKALDL</sequence>
<dbReference type="EMBL" id="KI669509">
    <property type="protein sequence ID" value="OCF32380.1"/>
    <property type="molecule type" value="Genomic_DNA"/>
</dbReference>
<feature type="compositionally biased region" description="Basic residues" evidence="1">
    <location>
        <begin position="134"/>
        <end position="146"/>
    </location>
</feature>
<gene>
    <name evidence="2" type="ORF">I316_06050</name>
</gene>
<keyword evidence="3" id="KW-1185">Reference proteome</keyword>
<reference evidence="2 3" key="1">
    <citation type="submission" date="2013-07" db="EMBL/GenBank/DDBJ databases">
        <title>The Genome Sequence of Cryptococcus heveanensis BCC8398.</title>
        <authorList>
            <consortium name="The Broad Institute Genome Sequencing Platform"/>
            <person name="Cuomo C."/>
            <person name="Litvintseva A."/>
            <person name="Chen Y."/>
            <person name="Heitman J."/>
            <person name="Sun S."/>
            <person name="Springer D."/>
            <person name="Dromer F."/>
            <person name="Young S.K."/>
            <person name="Zeng Q."/>
            <person name="Gargeya S."/>
            <person name="Fitzgerald M."/>
            <person name="Abouelleil A."/>
            <person name="Alvarado L."/>
            <person name="Berlin A.M."/>
            <person name="Chapman S.B."/>
            <person name="Dewar J."/>
            <person name="Goldberg J."/>
            <person name="Griggs A."/>
            <person name="Gujja S."/>
            <person name="Hansen M."/>
            <person name="Howarth C."/>
            <person name="Imamovic A."/>
            <person name="Larimer J."/>
            <person name="McCowan C."/>
            <person name="Murphy C."/>
            <person name="Pearson M."/>
            <person name="Priest M."/>
            <person name="Roberts A."/>
            <person name="Saif S."/>
            <person name="Shea T."/>
            <person name="Sykes S."/>
            <person name="Wortman J."/>
            <person name="Nusbaum C."/>
            <person name="Birren B."/>
        </authorList>
    </citation>
    <scope>NUCLEOTIDE SEQUENCE [LARGE SCALE GENOMIC DNA]</scope>
    <source>
        <strain evidence="2 3">BCC8398</strain>
    </source>
</reference>
<accession>A0A1B9GMU5</accession>
<feature type="compositionally biased region" description="Acidic residues" evidence="1">
    <location>
        <begin position="152"/>
        <end position="166"/>
    </location>
</feature>
<evidence type="ECO:0000313" key="2">
    <source>
        <dbReference type="EMBL" id="OCF32380.1"/>
    </source>
</evidence>
<dbReference type="STRING" id="1296120.A0A1B9GMU5"/>
<feature type="compositionally biased region" description="Low complexity" evidence="1">
    <location>
        <begin position="41"/>
        <end position="58"/>
    </location>
</feature>
<organism evidence="2 3">
    <name type="scientific">Kwoniella heveanensis BCC8398</name>
    <dbReference type="NCBI Taxonomy" id="1296120"/>
    <lineage>
        <taxon>Eukaryota</taxon>
        <taxon>Fungi</taxon>
        <taxon>Dikarya</taxon>
        <taxon>Basidiomycota</taxon>
        <taxon>Agaricomycotina</taxon>
        <taxon>Tremellomycetes</taxon>
        <taxon>Tremellales</taxon>
        <taxon>Cryptococcaceae</taxon>
        <taxon>Kwoniella</taxon>
    </lineage>
</organism>
<dbReference type="OrthoDB" id="2163491at2759"/>
<evidence type="ECO:0000256" key="1">
    <source>
        <dbReference type="SAM" id="MobiDB-lite"/>
    </source>
</evidence>